<feature type="compositionally biased region" description="Basic and acidic residues" evidence="1">
    <location>
        <begin position="90"/>
        <end position="115"/>
    </location>
</feature>
<evidence type="ECO:0000256" key="1">
    <source>
        <dbReference type="SAM" id="MobiDB-lite"/>
    </source>
</evidence>
<name>A0A4U6VV73_SETVI</name>
<feature type="compositionally biased region" description="Basic and acidic residues" evidence="1">
    <location>
        <begin position="12"/>
        <end position="23"/>
    </location>
</feature>
<dbReference type="Proteomes" id="UP000298652">
    <property type="component" value="Chromosome 2"/>
</dbReference>
<sequence length="115" mass="11818">MARSMYSKCTRPQREHGQKRESQTKAPGGNACSDSGAMESGTNSRDSGTISESSGEESSLGATSDSGGMESCSSTRRSRATDSGAMTIESGDKEATASGDSESRASGKSESMART</sequence>
<feature type="compositionally biased region" description="Low complexity" evidence="1">
    <location>
        <begin position="47"/>
        <end position="64"/>
    </location>
</feature>
<organism evidence="2 3">
    <name type="scientific">Setaria viridis</name>
    <name type="common">Green bristlegrass</name>
    <name type="synonym">Setaria italica subsp. viridis</name>
    <dbReference type="NCBI Taxonomy" id="4556"/>
    <lineage>
        <taxon>Eukaryota</taxon>
        <taxon>Viridiplantae</taxon>
        <taxon>Streptophyta</taxon>
        <taxon>Embryophyta</taxon>
        <taxon>Tracheophyta</taxon>
        <taxon>Spermatophyta</taxon>
        <taxon>Magnoliopsida</taxon>
        <taxon>Liliopsida</taxon>
        <taxon>Poales</taxon>
        <taxon>Poaceae</taxon>
        <taxon>PACMAD clade</taxon>
        <taxon>Panicoideae</taxon>
        <taxon>Panicodae</taxon>
        <taxon>Paniceae</taxon>
        <taxon>Cenchrinae</taxon>
        <taxon>Setaria</taxon>
    </lineage>
</organism>
<proteinExistence type="predicted"/>
<dbReference type="AlphaFoldDB" id="A0A4U6VV73"/>
<feature type="region of interest" description="Disordered" evidence="1">
    <location>
        <begin position="1"/>
        <end position="115"/>
    </location>
</feature>
<protein>
    <submittedName>
        <fullName evidence="2">Uncharacterized protein</fullName>
    </submittedName>
</protein>
<gene>
    <name evidence="2" type="ORF">SEVIR_2G195800v2</name>
</gene>
<evidence type="ECO:0000313" key="2">
    <source>
        <dbReference type="EMBL" id="TKW32874.1"/>
    </source>
</evidence>
<accession>A0A4U6VV73</accession>
<reference evidence="2" key="1">
    <citation type="submission" date="2019-03" db="EMBL/GenBank/DDBJ databases">
        <title>WGS assembly of Setaria viridis.</title>
        <authorList>
            <person name="Huang P."/>
            <person name="Jenkins J."/>
            <person name="Grimwood J."/>
            <person name="Barry K."/>
            <person name="Healey A."/>
            <person name="Mamidi S."/>
            <person name="Sreedasyam A."/>
            <person name="Shu S."/>
            <person name="Feldman M."/>
            <person name="Wu J."/>
            <person name="Yu Y."/>
            <person name="Chen C."/>
            <person name="Johnson J."/>
            <person name="Rokhsar D."/>
            <person name="Baxter I."/>
            <person name="Schmutz J."/>
            <person name="Brutnell T."/>
            <person name="Kellogg E."/>
        </authorList>
    </citation>
    <scope>NUCLEOTIDE SEQUENCE [LARGE SCALE GENOMIC DNA]</scope>
</reference>
<evidence type="ECO:0000313" key="3">
    <source>
        <dbReference type="Proteomes" id="UP000298652"/>
    </source>
</evidence>
<keyword evidence="3" id="KW-1185">Reference proteome</keyword>
<dbReference type="EMBL" id="CM016553">
    <property type="protein sequence ID" value="TKW32874.1"/>
    <property type="molecule type" value="Genomic_DNA"/>
</dbReference>
<dbReference type="Gramene" id="TKW32874">
    <property type="protein sequence ID" value="TKW32874"/>
    <property type="gene ID" value="SEVIR_2G195800v2"/>
</dbReference>